<protein>
    <recommendedName>
        <fullName evidence="2">DUF3825 domain-containing protein</fullName>
    </recommendedName>
</protein>
<dbReference type="EMBL" id="MWQN01000005">
    <property type="protein sequence ID" value="OPC76618.1"/>
    <property type="molecule type" value="Genomic_DNA"/>
</dbReference>
<dbReference type="STRING" id="159449.B4N89_44820"/>
<proteinExistence type="predicted"/>
<feature type="region of interest" description="Disordered" evidence="1">
    <location>
        <begin position="17"/>
        <end position="38"/>
    </location>
</feature>
<dbReference type="Proteomes" id="UP000190037">
    <property type="component" value="Unassembled WGS sequence"/>
</dbReference>
<evidence type="ECO:0000313" key="3">
    <source>
        <dbReference type="EMBL" id="OPC76618.1"/>
    </source>
</evidence>
<dbReference type="RefSeq" id="WP_078982456.1">
    <property type="nucleotide sequence ID" value="NZ_MWQN01000005.1"/>
</dbReference>
<evidence type="ECO:0000313" key="4">
    <source>
        <dbReference type="Proteomes" id="UP000190037"/>
    </source>
</evidence>
<dbReference type="AlphaFoldDB" id="A0A1T3NIK3"/>
<name>A0A1T3NIK3_9ACTN</name>
<evidence type="ECO:0000259" key="2">
    <source>
        <dbReference type="Pfam" id="PF12873"/>
    </source>
</evidence>
<reference evidence="3 4" key="1">
    <citation type="submission" date="2017-03" db="EMBL/GenBank/DDBJ databases">
        <title>Draft genome sequence of Streptomyces scabrisporus NF3, endophyte isolated from Amphipterygium adstringens.</title>
        <authorList>
            <person name="Vazquez M."/>
            <person name="Ceapa C.D."/>
            <person name="Rodriguez Luna D."/>
            <person name="Sanchez Esquivel S."/>
        </authorList>
    </citation>
    <scope>NUCLEOTIDE SEQUENCE [LARGE SCALE GENOMIC DNA]</scope>
    <source>
        <strain evidence="3 4">NF3</strain>
    </source>
</reference>
<gene>
    <name evidence="3" type="ORF">B4N89_44820</name>
</gene>
<comment type="caution">
    <text evidence="3">The sequence shown here is derived from an EMBL/GenBank/DDBJ whole genome shotgun (WGS) entry which is preliminary data.</text>
</comment>
<dbReference type="OrthoDB" id="5493836at2"/>
<dbReference type="InterPro" id="IPR024437">
    <property type="entry name" value="DUF3825"/>
</dbReference>
<evidence type="ECO:0000256" key="1">
    <source>
        <dbReference type="SAM" id="MobiDB-lite"/>
    </source>
</evidence>
<dbReference type="Pfam" id="PF12873">
    <property type="entry name" value="DUF3825"/>
    <property type="match status" value="1"/>
</dbReference>
<keyword evidence="4" id="KW-1185">Reference proteome</keyword>
<feature type="domain" description="DUF3825" evidence="2">
    <location>
        <begin position="69"/>
        <end position="299"/>
    </location>
</feature>
<organism evidence="3 4">
    <name type="scientific">Embleya scabrispora</name>
    <dbReference type="NCBI Taxonomy" id="159449"/>
    <lineage>
        <taxon>Bacteria</taxon>
        <taxon>Bacillati</taxon>
        <taxon>Actinomycetota</taxon>
        <taxon>Actinomycetes</taxon>
        <taxon>Kitasatosporales</taxon>
        <taxon>Streptomycetaceae</taxon>
        <taxon>Embleya</taxon>
    </lineage>
</organism>
<sequence length="318" mass="36044">MSEGRPSATPADLAVYKQQLASNGAPPPPPAGRPKAPDRALYAHAHLGRIRSAAERRAGEGDPDVFDRLAELAENEDWDGRDPNFRGEHRILRAYVEWTFERAHLQGRVLTGTDERFGTFNTGLATREQEDIFGLFEVNRVEGRQPWYFRGWRVESDRDFLKNFPTPPEPVTFTEDPSAYHYDWTRELKVNVRHVMEDNLDRFPRALRTDLYGLELRLEAAVKRAAQRAKRNYKAAVPMWYPKADEVQLLLPLSLTHPHTVDLALVVSRHGEHYRGNTVLTMGMAYSNARLLARPDGDWLQPAADSSETPDVGHGAVA</sequence>
<accession>A0A1T3NIK3</accession>